<feature type="region of interest" description="Disordered" evidence="15">
    <location>
        <begin position="2408"/>
        <end position="2431"/>
    </location>
</feature>
<feature type="coiled-coil region" evidence="14">
    <location>
        <begin position="1378"/>
        <end position="1431"/>
    </location>
</feature>
<evidence type="ECO:0000256" key="11">
    <source>
        <dbReference type="ARBA" id="ARBA00023203"/>
    </source>
</evidence>
<evidence type="ECO:0000259" key="18">
    <source>
        <dbReference type="PROSITE" id="PS50135"/>
    </source>
</evidence>
<keyword evidence="4" id="KW-0963">Cytoplasm</keyword>
<dbReference type="PIRSF" id="PIRSF002341">
    <property type="entry name" value="Dystrophin/utrophin"/>
    <property type="match status" value="1"/>
</dbReference>
<keyword evidence="7 13" id="KW-0863">Zinc-finger</keyword>
<evidence type="ECO:0000256" key="5">
    <source>
        <dbReference type="ARBA" id="ARBA00022723"/>
    </source>
</evidence>
<evidence type="ECO:0000256" key="13">
    <source>
        <dbReference type="PROSITE-ProRule" id="PRU00228"/>
    </source>
</evidence>
<comment type="subcellular location">
    <subcellularLocation>
        <location evidence="2">Cell membrane</location>
        <location evidence="2">Sarcolemma</location>
        <topology evidence="2">Peripheral membrane protein</topology>
        <orientation evidence="2">Cytoplasmic side</orientation>
    </subcellularLocation>
    <subcellularLocation>
        <location evidence="1">Cytoplasm</location>
        <location evidence="1">Cytoskeleton</location>
    </subcellularLocation>
</comment>
<accession>A0ABP1QPN8</accession>
<dbReference type="SUPFAM" id="SSF47473">
    <property type="entry name" value="EF-hand"/>
    <property type="match status" value="2"/>
</dbReference>
<organism evidence="19 20">
    <name type="scientific">Orchesella dallaii</name>
    <dbReference type="NCBI Taxonomy" id="48710"/>
    <lineage>
        <taxon>Eukaryota</taxon>
        <taxon>Metazoa</taxon>
        <taxon>Ecdysozoa</taxon>
        <taxon>Arthropoda</taxon>
        <taxon>Hexapoda</taxon>
        <taxon>Collembola</taxon>
        <taxon>Entomobryomorpha</taxon>
        <taxon>Entomobryoidea</taxon>
        <taxon>Orchesellidae</taxon>
        <taxon>Orchesellinae</taxon>
        <taxon>Orchesella</taxon>
    </lineage>
</organism>
<feature type="coiled-coil region" evidence="14">
    <location>
        <begin position="3910"/>
        <end position="3940"/>
    </location>
</feature>
<dbReference type="SMART" id="SM00150">
    <property type="entry name" value="SPEC"/>
    <property type="match status" value="16"/>
</dbReference>
<keyword evidence="11" id="KW-0009">Actin-binding</keyword>
<dbReference type="Proteomes" id="UP001642540">
    <property type="component" value="Unassembled WGS sequence"/>
</dbReference>
<dbReference type="SUPFAM" id="SSF47576">
    <property type="entry name" value="Calponin-homology domain, CH-domain"/>
    <property type="match status" value="1"/>
</dbReference>
<feature type="coiled-coil region" evidence="14">
    <location>
        <begin position="573"/>
        <end position="603"/>
    </location>
</feature>
<feature type="coiled-coil region" evidence="14">
    <location>
        <begin position="840"/>
        <end position="912"/>
    </location>
</feature>
<comment type="caution">
    <text evidence="19">The sequence shown here is derived from an EMBL/GenBank/DDBJ whole genome shotgun (WGS) entry which is preliminary data.</text>
</comment>
<dbReference type="CDD" id="cd00176">
    <property type="entry name" value="SPEC"/>
    <property type="match status" value="8"/>
</dbReference>
<dbReference type="Gene3D" id="1.20.58.60">
    <property type="match status" value="14"/>
</dbReference>
<keyword evidence="8" id="KW-0862">Zinc</keyword>
<dbReference type="InterPro" id="IPR011992">
    <property type="entry name" value="EF-hand-dom_pair"/>
</dbReference>
<dbReference type="PANTHER" id="PTHR12268:SF14">
    <property type="entry name" value="DYSTROPHIN-1"/>
    <property type="match status" value="1"/>
</dbReference>
<evidence type="ECO:0000256" key="10">
    <source>
        <dbReference type="ARBA" id="ARBA00023136"/>
    </source>
</evidence>
<evidence type="ECO:0000259" key="17">
    <source>
        <dbReference type="PROSITE" id="PS50021"/>
    </source>
</evidence>
<dbReference type="InterPro" id="IPR036020">
    <property type="entry name" value="WW_dom_sf"/>
</dbReference>
<evidence type="ECO:0000256" key="9">
    <source>
        <dbReference type="ARBA" id="ARBA00022837"/>
    </source>
</evidence>
<dbReference type="Pfam" id="PF00307">
    <property type="entry name" value="CH"/>
    <property type="match status" value="2"/>
</dbReference>
<feature type="compositionally biased region" description="Polar residues" evidence="15">
    <location>
        <begin position="1947"/>
        <end position="1957"/>
    </location>
</feature>
<dbReference type="InterPro" id="IPR002017">
    <property type="entry name" value="Spectrin_repeat"/>
</dbReference>
<feature type="compositionally biased region" description="Low complexity" evidence="15">
    <location>
        <begin position="1"/>
        <end position="18"/>
    </location>
</feature>
<feature type="region of interest" description="Disordered" evidence="15">
    <location>
        <begin position="1772"/>
        <end position="1797"/>
    </location>
</feature>
<keyword evidence="10" id="KW-0472">Membrane</keyword>
<dbReference type="Pfam" id="PF09068">
    <property type="entry name" value="EF-hand_2"/>
    <property type="match status" value="1"/>
</dbReference>
<feature type="compositionally biased region" description="Polar residues" evidence="15">
    <location>
        <begin position="3980"/>
        <end position="3994"/>
    </location>
</feature>
<keyword evidence="20" id="KW-1185">Reference proteome</keyword>
<dbReference type="SMART" id="SM00456">
    <property type="entry name" value="WW"/>
    <property type="match status" value="1"/>
</dbReference>
<dbReference type="InterPro" id="IPR018159">
    <property type="entry name" value="Spectrin/alpha-actinin"/>
</dbReference>
<feature type="coiled-coil region" evidence="14">
    <location>
        <begin position="2789"/>
        <end position="2860"/>
    </location>
</feature>
<reference evidence="19 20" key="1">
    <citation type="submission" date="2024-08" db="EMBL/GenBank/DDBJ databases">
        <authorList>
            <person name="Cucini C."/>
            <person name="Frati F."/>
        </authorList>
    </citation>
    <scope>NUCLEOTIDE SEQUENCE [LARGE SCALE GENOMIC DNA]</scope>
</reference>
<dbReference type="PROSITE" id="PS01159">
    <property type="entry name" value="WW_DOMAIN_1"/>
    <property type="match status" value="1"/>
</dbReference>
<dbReference type="Pfam" id="PF00569">
    <property type="entry name" value="ZZ"/>
    <property type="match status" value="1"/>
</dbReference>
<dbReference type="PROSITE" id="PS50135">
    <property type="entry name" value="ZF_ZZ_2"/>
    <property type="match status" value="1"/>
</dbReference>
<dbReference type="InterPro" id="IPR000433">
    <property type="entry name" value="Znf_ZZ"/>
</dbReference>
<dbReference type="SUPFAM" id="SSF46966">
    <property type="entry name" value="Spectrin repeat"/>
    <property type="match status" value="16"/>
</dbReference>
<evidence type="ECO:0000256" key="8">
    <source>
        <dbReference type="ARBA" id="ARBA00022833"/>
    </source>
</evidence>
<evidence type="ECO:0000313" key="19">
    <source>
        <dbReference type="EMBL" id="CAL8109931.1"/>
    </source>
</evidence>
<gene>
    <name evidence="19" type="ORF">ODALV1_LOCUS13823</name>
</gene>
<name>A0ABP1QPN8_9HEXA</name>
<dbReference type="Pfam" id="PF00435">
    <property type="entry name" value="Spectrin"/>
    <property type="match status" value="7"/>
</dbReference>
<feature type="domain" description="Calponin-homology (CH)" evidence="17">
    <location>
        <begin position="53"/>
        <end position="157"/>
    </location>
</feature>
<sequence length="4059" mass="459588">MSSKRSPRTSGSSSTTTMDDLDDLLDDDRFSKKKDELEVFQDRIKEGKYEREDVQKKTFGKWINSMLARGSQSPISDMFYDLRDGTKLLCLLEVLTNKTYKRERGRMRVHHLNNVSRALDVLKEQKVRLVNISNNDIVDGNPKITLALSWTIFLHWQVNDIMKELMATMNQSNLEKALLLWCQQNTEPYPGVEIRNFTTSWSDGLAFAALIHRWRPEVTDFGSIASKPDPNERLELAFKQAQEVFGIEKLLDPEDVNTPMPDKKSVMMYVMCLFQALAQSGIEPPPLPNKEDLQEAIATAKLEEEAARGPTVELTSYQNIVEEVLSWLLIADDRITTMEPVSESLNEVKGQFQEHEKFMLSLTDHQGDVGEVLQEGSRLLQEAKLPAHEIEEVRVQMKLLNTKWEDLRVKAMDRQNKIHEKLMSLQLAELEALKDFLTATEDRISRMGPLVLHDLSALEEQMSEQQLLHEDIIKQQERVVAFSNLVVVVDENNPDSDISNMEDQLAALSERWSHICSWTEKRGKSITQLKVALPEHLEKHKELEEWLQGQMKTLKEVEANPNDSSEDSLMERYEKLQHLQAEMETKMQDIEKLQTEINKLVGESSSSNPELKQGEGEQSEIATSKFMEKIEHLQDRWDAISQILEAQSQRISKYGINTKPKRGIDFVDIVAIAKQQDFPRAKKTKIMNEWESSHSRVNEWLERTENLVESSGGSTCTFDELSVDEQLILWEDLESELTANEEVFAKAVSDSNSLIAVMRMENQDTTEIEDQAERLSTKWQIVKKALSERKLLIDYLLAKKQVHNEITSMCKTLSAYEKWLDGQGEVSPISNEGRKLLEQCRVKNKTIKSHESRADKLKEKADEIMKIHTKAQEDEELKQEIRLFKTQWEEIVKRLKDRLNELEDINDMSFEEKFSESSQIVSQWINQTENLLLSEDIKLTDSNFMKQQHQKLEESLQAARIHEKNLEVIDSSNSTVTPAVSTDELKTRYTEVRTLLEEKFNHLSAMIAKIDQWQAEMTGLETWLEEVDIFVCAETPAVGDFEVLDAQLEQSNALQSDVVTLSPKFSHLDITGKALLKEADDAIVPAMRARLFKLNTHWNSTTKKAKEQNILLRESFEKTKLVLHGITELTEWLNILRKDAPEVGSLSSPSDLARLSRKYHALKDRVDKKQESFRLLNDKGNELLLLHQKHCKDDVRRSATIQDLAKTFTQLNSRWTDITGMVDRNCQLLKEASYLYGEFRSLVAQETDCLDRIERKLKKPVSAAADVEELSEDLGDIEYMGSQQDARLAQLQEISHQLVERGVLVQSTQAEVSQVMARWSHLNQKAEERKVQLESEMCVAEKWEGDVQNLFDGLDSSDKILSARLEHDLTAEDLPNDTEQLSEELNRQQNLLVKMSKQVDNYRKAGKNEAAGRLEEQKNMLQTRFEDVQSKFNQFSSPPPESKIWPKIERIWRSLRQVEQTLCFLELASDDPESIQGQLNHCTKEYGVLSDLKREVESVLKEGRRQVEEKKSDSKLGTELDGIKALYNKLGMQIASIRNSLEKGLTVSTQLNDQMQALENWLEDTDRQLGADFPDKDAEQSFLRSRIEELPRWSKIAEEFEQNYETFLKLVDPVLLDALKDRRTVMLKKWNLLSHQLVKMQKDNLQLTDVNEVEIKHSGTVGELDEWLVKAENFLSKLSGESNIFNDDEIIELQALNDDLTERTVKLDSLRDESIDLIVSRGDPFSVTNKENLVLQKLSHRLEAIGNHLQNLSSFIVLDEDEDDSIDENVLSNKSKSQLTSDPSASTARLTKPMSSLSASASNATIGICNPAFDFDDDEEDSAEQVRSIKDELPPIKMSKIEERHEDEDEDSDTVHEAASASSKTPVLSKRAGDSVSNDKVSREQSAHEELPSSKSSKSKTKSNGFMRQTSLGDADASADTDEDAQSISLSTVSEASTVIPGEGKQRSSSSVGNMVSPTAVVRRGSKKKVVTSEGNVKIVEIKSRDVVQGILRMEPKLGASMGGKDHVALVKVPLAASQKSPQQSLSRSSTQKISSHAQPVSSALNVSAGSGPSLPNKTWYLPKGSVGNSGKVQVQKCKTPDMASFVTVVDNILSTSDESAKNAELVAFHDEIREVAVVMNKMAVKIDDVEKCSDLRSRVDMLEMELGAVEPEVALSISKGDSLVFKISKVDMKVANQIRSALDLLRSDWLQLKTRAESQRMTALRLETSQIECQSVIQQLEDYVGDATTLSEKEKKDTTPEFLRKKEEYKALRRKIGDLEKRNVVALTKDFDALQAKWTQLEKSFRAAQPKKPVKGKTPEAPCPPIIKPKPISPLKREAILSPEFVMKVNKLREQVATVSRSLGAAEDVNKVKDDLDKVSPKILELEEINDAGIRGSPEQISQGKRVLQKLLDEWATVNITISQLMMRSPPSKSPSPCPAATVSPQSPQSDISDLEAWLDEMEAKMNEWKDLGDIPPEESKKRLKEMETNISKRHRSVMLLMSKKSRMSPAYDDSTKRVEAIGHKWRNLLAEMTIRRDKIFGAGGVHRVLSRWWEPHVVLRDWIRRASDAIDTPVKIADEAALRNSLSNLKILEHEIIGKKPDLEKLRQSKHHYVSEEEITSFKRDIDKLTEALPTRRKLVETKLMNLRKMTSQLDTTASWVLEVRAQVATAKHRPPNEKAAAIESIMIRVIDKETEVMEVVRNYINLEKECTLSGQFMAPVIAEKVRQLKEDWLYVKSRGEVNALTPNIERKYFDVSSTNVKDAQAVEAPTSSRTSTELVSAVVETHGATSTDVPRNVDSVEAVTFLKEVNELEDSMTLNLKSLKQQTVIVGDVENVRNVLEKQRTVLRELELKKPQLDELMQTAENLKSESNRHNLHGKVSKLREHWVETNQAVVNRKTQLEQCLSDSIRWECQLKEVDSWLGHMESRLNQLSNIPHSGELIESQVREQKNLHVELHQYKKQLEGFQQLTQHLIAAYQQDDTSRLKRATEQVNQRYNHLKTSVVAHGRALHAAQASVSTIDRQLDAQIAWIADLERVMESIENESHRLGPNVSRDSSALRNIIQKLKELQTELESHAATVSALGGSGRVVASSMDKHEDAVALVKRLDEMNQRWHSLKQRSMAIRNRLESNAEHWHALLLSLRELIEWAIRKDTELTALGPLAGDVMTLQKQIDDHRSFRRQLEAKRPIVETNLISGRQHVANEPPVSEASDSEAGKDMDAESRGYRHAEMAARELTRSIRREVTKLSETWVALLSRSDNWQLRLEETITRMKAFQQMLDDGSARLATAEAIKSRWPTIAAAADKSTLLDQLKTFREHISSTQRAVNEINEQAALLASTNVLLSPANVSRVDDLNLRLKNLQQSVEEKERELAATGGGGQSLPSVIALIPPSSTASVEPPWERALTTAKVPYYINHQTQTTQWDHPHMTDLLSSLAEYNEVRFSAYRTALKLRSVQKAIRLDKLSLKNVIETFDSLGLRGHNDRLLDVSDMISTLTTLYSICITQHHSMTSSMERKGASAQQLFDPPINIPFVTDMALNWLLNVYDCQRTGQIRNLSFKVGTVLLCKGPMEDKFRYLFRLVADVNKQVDQRKLGLLLHDCIQIPRQLGEVAAFGGSNIEPSVRSCFEKAGRDRGTIEAADFLDWVKQEPQSLVWLPVLHRIAAAENARHQAKCNVCKQVPIIGLRYRCLKCFNYDMCQKCFFNGKKAKNHKLTHPMQEYCTETTSGEDVRDFTRALKNRFKSKRSLQKHRKLGYLPVQSVLEGDMLESPAPSPQHSLSPDIHSRVDTYATRLADVEIRNRSNSTPDSEDEHSLIAQYCQSLTRGDGVIPRSPIQIVAAIDAEQSEQLEAVIRALEEENATLQAEFERLRHKTQGKDHGIVMDEPKLEPTNGANGSNGSVGGDRSNYGSLDPNDSNILAEARLLRQHKGRLEARMQILEDHNRQLEAQLQRLRSLLDEPKPNSPSKTGTLQSKSVVAAELAVDSPLPHRANGHFENQVASKTAQWQQSSSQFGEDGRPPPPTPGYVAATASVEDLLNRAGDLGKAVGDLVQVMTDDEHEDSPERDFTQRSSYERPNH</sequence>
<keyword evidence="14" id="KW-0175">Coiled coil</keyword>
<dbReference type="InterPro" id="IPR001715">
    <property type="entry name" value="CH_dom"/>
</dbReference>
<feature type="region of interest" description="Disordered" evidence="15">
    <location>
        <begin position="4034"/>
        <end position="4059"/>
    </location>
</feature>
<feature type="region of interest" description="Disordered" evidence="15">
    <location>
        <begin position="2288"/>
        <end position="2310"/>
    </location>
</feature>
<feature type="domain" description="ZZ-type" evidence="18">
    <location>
        <begin position="3651"/>
        <end position="3707"/>
    </location>
</feature>
<dbReference type="PROSITE" id="PS50020">
    <property type="entry name" value="WW_DOMAIN_2"/>
    <property type="match status" value="1"/>
</dbReference>
<feature type="compositionally biased region" description="Basic and acidic residues" evidence="15">
    <location>
        <begin position="1880"/>
        <end position="1892"/>
    </location>
</feature>
<dbReference type="Gene3D" id="1.10.238.10">
    <property type="entry name" value="EF-hand"/>
    <property type="match status" value="2"/>
</dbReference>
<dbReference type="Gene3D" id="3.30.60.90">
    <property type="match status" value="1"/>
</dbReference>
<dbReference type="InterPro" id="IPR036872">
    <property type="entry name" value="CH_dom_sf"/>
</dbReference>
<dbReference type="InterPro" id="IPR050774">
    <property type="entry name" value="KCMF1/Dystrophin"/>
</dbReference>
<keyword evidence="3" id="KW-1003">Cell membrane</keyword>
<dbReference type="Gene3D" id="1.10.418.10">
    <property type="entry name" value="Calponin-like domain"/>
    <property type="match status" value="2"/>
</dbReference>
<evidence type="ECO:0000256" key="2">
    <source>
        <dbReference type="ARBA" id="ARBA00004278"/>
    </source>
</evidence>
<dbReference type="InterPro" id="IPR015153">
    <property type="entry name" value="EF-hand_dom_typ1"/>
</dbReference>
<evidence type="ECO:0000259" key="16">
    <source>
        <dbReference type="PROSITE" id="PS50020"/>
    </source>
</evidence>
<dbReference type="EMBL" id="CAXLJM020000043">
    <property type="protein sequence ID" value="CAL8109931.1"/>
    <property type="molecule type" value="Genomic_DNA"/>
</dbReference>
<evidence type="ECO:0000256" key="4">
    <source>
        <dbReference type="ARBA" id="ARBA00022490"/>
    </source>
</evidence>
<dbReference type="InterPro" id="IPR001202">
    <property type="entry name" value="WW_dom"/>
</dbReference>
<dbReference type="PROSITE" id="PS00019">
    <property type="entry name" value="ACTININ_1"/>
    <property type="match status" value="1"/>
</dbReference>
<dbReference type="PROSITE" id="PS01357">
    <property type="entry name" value="ZF_ZZ_1"/>
    <property type="match status" value="1"/>
</dbReference>
<dbReference type="SMART" id="SM00033">
    <property type="entry name" value="CH"/>
    <property type="match status" value="2"/>
</dbReference>
<dbReference type="InterPro" id="IPR035436">
    <property type="entry name" value="Dystrophin/utrophin"/>
</dbReference>
<evidence type="ECO:0000256" key="15">
    <source>
        <dbReference type="SAM" id="MobiDB-lite"/>
    </source>
</evidence>
<evidence type="ECO:0000256" key="12">
    <source>
        <dbReference type="ARBA" id="ARBA00023212"/>
    </source>
</evidence>
<feature type="compositionally biased region" description="Polar residues" evidence="15">
    <location>
        <begin position="1926"/>
        <end position="1937"/>
    </location>
</feature>
<feature type="region of interest" description="Disordered" evidence="15">
    <location>
        <begin position="1812"/>
        <end position="1958"/>
    </location>
</feature>
<dbReference type="Gene3D" id="2.20.70.10">
    <property type="match status" value="1"/>
</dbReference>
<feature type="domain" description="Calponin-homology (CH)" evidence="17">
    <location>
        <begin position="172"/>
        <end position="278"/>
    </location>
</feature>
<evidence type="ECO:0000256" key="6">
    <source>
        <dbReference type="ARBA" id="ARBA00022737"/>
    </source>
</evidence>
<dbReference type="SUPFAM" id="SSF57850">
    <property type="entry name" value="RING/U-box"/>
    <property type="match status" value="1"/>
</dbReference>
<dbReference type="Pfam" id="PF00397">
    <property type="entry name" value="WW"/>
    <property type="match status" value="1"/>
</dbReference>
<evidence type="ECO:0000256" key="1">
    <source>
        <dbReference type="ARBA" id="ARBA00004245"/>
    </source>
</evidence>
<feature type="region of interest" description="Disordered" evidence="15">
    <location>
        <begin position="1"/>
        <end position="23"/>
    </location>
</feature>
<dbReference type="CDD" id="cd00201">
    <property type="entry name" value="WW"/>
    <property type="match status" value="1"/>
</dbReference>
<evidence type="ECO:0008006" key="21">
    <source>
        <dbReference type="Google" id="ProtNLM"/>
    </source>
</evidence>
<keyword evidence="6" id="KW-0677">Repeat</keyword>
<dbReference type="Pfam" id="PF09069">
    <property type="entry name" value="EF-hand_3"/>
    <property type="match status" value="1"/>
</dbReference>
<feature type="coiled-coil region" evidence="14">
    <location>
        <begin position="3820"/>
        <end position="3854"/>
    </location>
</feature>
<proteinExistence type="predicted"/>
<dbReference type="PROSITE" id="PS50021">
    <property type="entry name" value="CH"/>
    <property type="match status" value="2"/>
</dbReference>
<evidence type="ECO:0000256" key="7">
    <source>
        <dbReference type="ARBA" id="ARBA00022771"/>
    </source>
</evidence>
<keyword evidence="12" id="KW-0206">Cytoskeleton</keyword>
<keyword evidence="9" id="KW-0106">Calcium</keyword>
<evidence type="ECO:0000256" key="14">
    <source>
        <dbReference type="SAM" id="Coils"/>
    </source>
</evidence>
<feature type="region of interest" description="Disordered" evidence="15">
    <location>
        <begin position="3863"/>
        <end position="3895"/>
    </location>
</feature>
<feature type="region of interest" description="Disordered" evidence="15">
    <location>
        <begin position="2019"/>
        <end position="2051"/>
    </location>
</feature>
<dbReference type="InterPro" id="IPR015154">
    <property type="entry name" value="EF-hand_dom_typ2"/>
</dbReference>
<dbReference type="CDD" id="cd16242">
    <property type="entry name" value="EFh_DMD_like"/>
    <property type="match status" value="1"/>
</dbReference>
<evidence type="ECO:0000313" key="20">
    <source>
        <dbReference type="Proteomes" id="UP001642540"/>
    </source>
</evidence>
<feature type="domain" description="WW" evidence="16">
    <location>
        <begin position="3378"/>
        <end position="3411"/>
    </location>
</feature>
<dbReference type="InterPro" id="IPR043145">
    <property type="entry name" value="Znf_ZZ_sf"/>
</dbReference>
<feature type="region of interest" description="Disordered" evidence="15">
    <location>
        <begin position="3980"/>
        <end position="4008"/>
    </location>
</feature>
<feature type="compositionally biased region" description="Basic and acidic residues" evidence="15">
    <location>
        <begin position="4043"/>
        <end position="4059"/>
    </location>
</feature>
<feature type="compositionally biased region" description="Basic and acidic residues" evidence="15">
    <location>
        <begin position="1827"/>
        <end position="1844"/>
    </location>
</feature>
<dbReference type="InterPro" id="IPR001589">
    <property type="entry name" value="Actinin_actin-bd_CS"/>
</dbReference>
<dbReference type="SUPFAM" id="SSF51045">
    <property type="entry name" value="WW domain"/>
    <property type="match status" value="1"/>
</dbReference>
<feature type="compositionally biased region" description="Acidic residues" evidence="15">
    <location>
        <begin position="1814"/>
        <end position="1823"/>
    </location>
</feature>
<keyword evidence="5" id="KW-0479">Metal-binding</keyword>
<protein>
    <recommendedName>
        <fullName evidence="21">Dystrophin</fullName>
    </recommendedName>
</protein>
<evidence type="ECO:0000256" key="3">
    <source>
        <dbReference type="ARBA" id="ARBA00022475"/>
    </source>
</evidence>
<dbReference type="CDD" id="cd02334">
    <property type="entry name" value="ZZ_dystrophin"/>
    <property type="match status" value="1"/>
</dbReference>
<dbReference type="PANTHER" id="PTHR12268">
    <property type="entry name" value="E3 UBIQUITIN-PROTEIN LIGASE KCMF1"/>
    <property type="match status" value="1"/>
</dbReference>
<dbReference type="SMART" id="SM00291">
    <property type="entry name" value="ZnF_ZZ"/>
    <property type="match status" value="1"/>
</dbReference>